<protein>
    <submittedName>
        <fullName evidence="4">Glycosyltransferase family 4 protein</fullName>
    </submittedName>
</protein>
<evidence type="ECO:0000256" key="1">
    <source>
        <dbReference type="SAM" id="MobiDB-lite"/>
    </source>
</evidence>
<dbReference type="Gene3D" id="3.40.50.2000">
    <property type="entry name" value="Glycogen Phosphorylase B"/>
    <property type="match status" value="2"/>
</dbReference>
<dbReference type="Proteomes" id="UP000613011">
    <property type="component" value="Unassembled WGS sequence"/>
</dbReference>
<dbReference type="AlphaFoldDB" id="A0A937D3S0"/>
<name>A0A937D3S0_9BURK</name>
<dbReference type="Pfam" id="PF13579">
    <property type="entry name" value="Glyco_trans_4_4"/>
    <property type="match status" value="1"/>
</dbReference>
<dbReference type="InterPro" id="IPR028098">
    <property type="entry name" value="Glyco_trans_4-like_N"/>
</dbReference>
<organism evidence="4 5">
    <name type="scientific">Ramlibacter aurantiacus</name>
    <dbReference type="NCBI Taxonomy" id="2801330"/>
    <lineage>
        <taxon>Bacteria</taxon>
        <taxon>Pseudomonadati</taxon>
        <taxon>Pseudomonadota</taxon>
        <taxon>Betaproteobacteria</taxon>
        <taxon>Burkholderiales</taxon>
        <taxon>Comamonadaceae</taxon>
        <taxon>Ramlibacter</taxon>
    </lineage>
</organism>
<dbReference type="SUPFAM" id="SSF53756">
    <property type="entry name" value="UDP-Glycosyltransferase/glycogen phosphorylase"/>
    <property type="match status" value="1"/>
</dbReference>
<feature type="domain" description="Glycosyltransferase subfamily 4-like N-terminal" evidence="3">
    <location>
        <begin position="59"/>
        <end position="195"/>
    </location>
</feature>
<dbReference type="CDD" id="cd03801">
    <property type="entry name" value="GT4_PimA-like"/>
    <property type="match status" value="1"/>
</dbReference>
<dbReference type="PANTHER" id="PTHR12526:SF631">
    <property type="entry name" value="BLL6306 PROTEIN"/>
    <property type="match status" value="1"/>
</dbReference>
<reference evidence="4" key="1">
    <citation type="submission" date="2021-01" db="EMBL/GenBank/DDBJ databases">
        <title>Ramlibacter sp. strain AW1 16S ribosomal RNA gene Genome sequencing and assembly.</title>
        <authorList>
            <person name="Kang M."/>
        </authorList>
    </citation>
    <scope>NUCLEOTIDE SEQUENCE</scope>
    <source>
        <strain evidence="4">AW1</strain>
    </source>
</reference>
<comment type="caution">
    <text evidence="4">The sequence shown here is derived from an EMBL/GenBank/DDBJ whole genome shotgun (WGS) entry which is preliminary data.</text>
</comment>
<dbReference type="Pfam" id="PF00534">
    <property type="entry name" value="Glycos_transf_1"/>
    <property type="match status" value="1"/>
</dbReference>
<gene>
    <name evidence="4" type="ORF">JI739_11690</name>
</gene>
<feature type="domain" description="Glycosyl transferase family 1" evidence="2">
    <location>
        <begin position="204"/>
        <end position="363"/>
    </location>
</feature>
<feature type="region of interest" description="Disordered" evidence="1">
    <location>
        <begin position="1"/>
        <end position="25"/>
    </location>
</feature>
<evidence type="ECO:0000313" key="4">
    <source>
        <dbReference type="EMBL" id="MBL0421010.1"/>
    </source>
</evidence>
<dbReference type="EMBL" id="JAEQNA010000003">
    <property type="protein sequence ID" value="MBL0421010.1"/>
    <property type="molecule type" value="Genomic_DNA"/>
</dbReference>
<evidence type="ECO:0000259" key="3">
    <source>
        <dbReference type="Pfam" id="PF13579"/>
    </source>
</evidence>
<dbReference type="InterPro" id="IPR001296">
    <property type="entry name" value="Glyco_trans_1"/>
</dbReference>
<dbReference type="RefSeq" id="WP_201684071.1">
    <property type="nucleotide sequence ID" value="NZ_JAEQNA010000003.1"/>
</dbReference>
<accession>A0A937D3S0</accession>
<evidence type="ECO:0000313" key="5">
    <source>
        <dbReference type="Proteomes" id="UP000613011"/>
    </source>
</evidence>
<sequence>MSSETPLRPTLSPKSAALAPADAPSGSATQQRFIYIGGPCTPMGGGMYRVIDYLVQAQGQPSTGDGAELRALETRGSGGAATSLLTTLGAVGKLVRGRLSGRLAGVHLNVAERLSLVRKGILVAACRALGLPVVLHVHAAQLHHGWRKLPRPAKALLRWMFSLPQSCVVLGPASAEFVTRELGVPAERVEVVINGVPEPRLARREPDGLNRILFVGNLSERKGVSDLLRALARPEMAGLRFTATFAGGGDVEGYRRLADGLGLAERVRFTGWADQAQVARLLALADVLVLPSYDEGLPLAILEALAQGVAVVCTPVGEVPHVLTDGRDACFVQPGQPDSIAAGLARVLGDPAFRQQLEREGRAMYLQQFSLPRFYSRVSAIHQRVFGVAGAPGSGG</sequence>
<dbReference type="GO" id="GO:0016757">
    <property type="term" value="F:glycosyltransferase activity"/>
    <property type="evidence" value="ECO:0007669"/>
    <property type="project" value="InterPro"/>
</dbReference>
<dbReference type="PANTHER" id="PTHR12526">
    <property type="entry name" value="GLYCOSYLTRANSFERASE"/>
    <property type="match status" value="1"/>
</dbReference>
<keyword evidence="5" id="KW-1185">Reference proteome</keyword>
<proteinExistence type="predicted"/>
<evidence type="ECO:0000259" key="2">
    <source>
        <dbReference type="Pfam" id="PF00534"/>
    </source>
</evidence>